<accession>A0A7W9JIP9</accession>
<evidence type="ECO:0000256" key="6">
    <source>
        <dbReference type="RuleBase" id="RU003423"/>
    </source>
</evidence>
<dbReference type="Pfam" id="PF00364">
    <property type="entry name" value="Biotin_lipoyl"/>
    <property type="match status" value="1"/>
</dbReference>
<gene>
    <name evidence="10" type="ORF">HDA33_001180</name>
</gene>
<protein>
    <recommendedName>
        <fullName evidence="6">Dihydrolipoamide acetyltransferase component of pyruvate dehydrogenase complex</fullName>
        <ecNumber evidence="6">2.3.1.-</ecNumber>
    </recommendedName>
</protein>
<evidence type="ECO:0000256" key="1">
    <source>
        <dbReference type="ARBA" id="ARBA00001938"/>
    </source>
</evidence>
<dbReference type="EC" id="2.3.1.-" evidence="6"/>
<dbReference type="InterPro" id="IPR004167">
    <property type="entry name" value="PSBD"/>
</dbReference>
<keyword evidence="3 6" id="KW-0808">Transferase</keyword>
<comment type="cofactor">
    <cofactor evidence="1 6">
        <name>(R)-lipoate</name>
        <dbReference type="ChEBI" id="CHEBI:83088"/>
    </cofactor>
</comment>
<dbReference type="PANTHER" id="PTHR43178">
    <property type="entry name" value="DIHYDROLIPOAMIDE ACETYLTRANSFERASE COMPONENT OF PYRUVATE DEHYDROGENASE COMPLEX"/>
    <property type="match status" value="1"/>
</dbReference>
<keyword evidence="10" id="KW-0670">Pyruvate</keyword>
<dbReference type="GO" id="GO:0031405">
    <property type="term" value="F:lipoic acid binding"/>
    <property type="evidence" value="ECO:0007669"/>
    <property type="project" value="TreeGrafter"/>
</dbReference>
<dbReference type="GO" id="GO:0016407">
    <property type="term" value="F:acetyltransferase activity"/>
    <property type="evidence" value="ECO:0007669"/>
    <property type="project" value="TreeGrafter"/>
</dbReference>
<comment type="caution">
    <text evidence="10">The sequence shown here is derived from an EMBL/GenBank/DDBJ whole genome shotgun (WGS) entry which is preliminary data.</text>
</comment>
<dbReference type="PROSITE" id="PS50968">
    <property type="entry name" value="BIOTINYL_LIPOYL"/>
    <property type="match status" value="1"/>
</dbReference>
<dbReference type="InterPro" id="IPR023213">
    <property type="entry name" value="CAT-like_dom_sf"/>
</dbReference>
<evidence type="ECO:0000256" key="3">
    <source>
        <dbReference type="ARBA" id="ARBA00022679"/>
    </source>
</evidence>
<proteinExistence type="inferred from homology"/>
<dbReference type="GO" id="GO:0005737">
    <property type="term" value="C:cytoplasm"/>
    <property type="evidence" value="ECO:0007669"/>
    <property type="project" value="TreeGrafter"/>
</dbReference>
<dbReference type="CDD" id="cd06849">
    <property type="entry name" value="lipoyl_domain"/>
    <property type="match status" value="1"/>
</dbReference>
<feature type="compositionally biased region" description="Low complexity" evidence="7">
    <location>
        <begin position="142"/>
        <end position="155"/>
    </location>
</feature>
<dbReference type="AlphaFoldDB" id="A0A7W9JIP9"/>
<feature type="region of interest" description="Disordered" evidence="7">
    <location>
        <begin position="231"/>
        <end position="255"/>
    </location>
</feature>
<dbReference type="Gene3D" id="2.40.50.100">
    <property type="match status" value="1"/>
</dbReference>
<comment type="similarity">
    <text evidence="2 6">Belongs to the 2-oxoacid dehydrogenase family.</text>
</comment>
<evidence type="ECO:0000256" key="7">
    <source>
        <dbReference type="SAM" id="MobiDB-lite"/>
    </source>
</evidence>
<feature type="domain" description="Peripheral subunit-binding (PSBD)" evidence="9">
    <location>
        <begin position="179"/>
        <end position="216"/>
    </location>
</feature>
<evidence type="ECO:0000256" key="4">
    <source>
        <dbReference type="ARBA" id="ARBA00022823"/>
    </source>
</evidence>
<feature type="compositionally biased region" description="Low complexity" evidence="7">
    <location>
        <begin position="121"/>
        <end position="130"/>
    </location>
</feature>
<dbReference type="InterPro" id="IPR036625">
    <property type="entry name" value="E3-bd_dom_sf"/>
</dbReference>
<reference evidence="10 11" key="1">
    <citation type="submission" date="2020-08" db="EMBL/GenBank/DDBJ databases">
        <title>Sequencing the genomes of 1000 actinobacteria strains.</title>
        <authorList>
            <person name="Klenk H.-P."/>
        </authorList>
    </citation>
    <scope>NUCLEOTIDE SEQUENCE [LARGE SCALE GENOMIC DNA]</scope>
    <source>
        <strain evidence="10 11">DSM 17945</strain>
    </source>
</reference>
<dbReference type="Gene3D" id="3.30.559.10">
    <property type="entry name" value="Chloramphenicol acetyltransferase-like domain"/>
    <property type="match status" value="1"/>
</dbReference>
<feature type="domain" description="Lipoyl-binding" evidence="8">
    <location>
        <begin position="3"/>
        <end position="78"/>
    </location>
</feature>
<dbReference type="InterPro" id="IPR001078">
    <property type="entry name" value="2-oxoacid_DH_actylTfrase"/>
</dbReference>
<evidence type="ECO:0000256" key="5">
    <source>
        <dbReference type="ARBA" id="ARBA00023315"/>
    </source>
</evidence>
<dbReference type="Pfam" id="PF02817">
    <property type="entry name" value="E3_binding"/>
    <property type="match status" value="1"/>
</dbReference>
<evidence type="ECO:0000259" key="8">
    <source>
        <dbReference type="PROSITE" id="PS50968"/>
    </source>
</evidence>
<organism evidence="10 11">
    <name type="scientific">Micrococcus endophyticus</name>
    <dbReference type="NCBI Taxonomy" id="455343"/>
    <lineage>
        <taxon>Bacteria</taxon>
        <taxon>Bacillati</taxon>
        <taxon>Actinomycetota</taxon>
        <taxon>Actinomycetes</taxon>
        <taxon>Micrococcales</taxon>
        <taxon>Micrococcaceae</taxon>
        <taxon>Micrococcus</taxon>
    </lineage>
</organism>
<dbReference type="InterPro" id="IPR000089">
    <property type="entry name" value="Biotin_lipoyl"/>
</dbReference>
<evidence type="ECO:0000313" key="11">
    <source>
        <dbReference type="Proteomes" id="UP000567246"/>
    </source>
</evidence>
<evidence type="ECO:0000313" key="10">
    <source>
        <dbReference type="EMBL" id="MBB5848616.1"/>
    </source>
</evidence>
<dbReference type="InterPro" id="IPR003016">
    <property type="entry name" value="2-oxoA_DH_lipoyl-BS"/>
</dbReference>
<evidence type="ECO:0000259" key="9">
    <source>
        <dbReference type="PROSITE" id="PS51826"/>
    </source>
</evidence>
<keyword evidence="5 6" id="KW-0012">Acyltransferase</keyword>
<dbReference type="EMBL" id="JACHMW010000001">
    <property type="protein sequence ID" value="MBB5848616.1"/>
    <property type="molecule type" value="Genomic_DNA"/>
</dbReference>
<dbReference type="SUPFAM" id="SSF51230">
    <property type="entry name" value="Single hybrid motif"/>
    <property type="match status" value="1"/>
</dbReference>
<dbReference type="SUPFAM" id="SSF52777">
    <property type="entry name" value="CoA-dependent acyltransferases"/>
    <property type="match status" value="1"/>
</dbReference>
<dbReference type="Gene3D" id="4.10.320.10">
    <property type="entry name" value="E3-binding domain"/>
    <property type="match status" value="1"/>
</dbReference>
<dbReference type="Proteomes" id="UP000567246">
    <property type="component" value="Unassembled WGS sequence"/>
</dbReference>
<dbReference type="PROSITE" id="PS51826">
    <property type="entry name" value="PSBD"/>
    <property type="match status" value="1"/>
</dbReference>
<sequence>MSQKTFRLPDLGEGLTESEIVTWRVAEGDAVTVNQVLADVETAKAVVEVSSPFAGVVATLHGSEGETLEVGAPLVTFTVEGAGGDGGDTESEGRVPTLVGYGAAPDTGRPGRRARRGGSAGSATSPAPAGEPERGRAPSTSEEAPAGAARPQPEAAEPERADEAPEAQSASGTSGERPRCTPPVRLYARREGVDLTAVSGSGVGGVITRADVEAFLAGGGAPAAEPAAQAAAPAEAGASGGVRTLGGRPRTESVPVKGVRKATASAMVASAFTAPHVTEFLQVDVTETMELLAELKASREYRDVKLTPMTLAAKACLVAMERTPDVNARWDEASGTILQQNFVNLGFAAATPRGLMVPNVKDAQAMSLTELADAIRELTGRAREGRLSPAELSGGTFTLTNVGVFGVDAGTPIINPGEGAIIAIGQVRRMPWEHRGEIALRDVMTLSLSFDHRFVDGEQGSRFLADVGAILRRPGLTLTMV</sequence>
<keyword evidence="4 6" id="KW-0450">Lipoyl</keyword>
<name>A0A7W9JIP9_9MICC</name>
<dbReference type="InterPro" id="IPR050743">
    <property type="entry name" value="2-oxoacid_DH_E2_comp"/>
</dbReference>
<dbReference type="SUPFAM" id="SSF47005">
    <property type="entry name" value="Peripheral subunit-binding domain of 2-oxo acid dehydrogenase complex"/>
    <property type="match status" value="1"/>
</dbReference>
<evidence type="ECO:0000256" key="2">
    <source>
        <dbReference type="ARBA" id="ARBA00007317"/>
    </source>
</evidence>
<keyword evidence="11" id="KW-1185">Reference proteome</keyword>
<feature type="region of interest" description="Disordered" evidence="7">
    <location>
        <begin position="79"/>
        <end position="182"/>
    </location>
</feature>
<dbReference type="Pfam" id="PF00198">
    <property type="entry name" value="2-oxoacid_dh"/>
    <property type="match status" value="1"/>
</dbReference>
<dbReference type="PANTHER" id="PTHR43178:SF5">
    <property type="entry name" value="LIPOAMIDE ACYLTRANSFERASE COMPONENT OF BRANCHED-CHAIN ALPHA-KETO ACID DEHYDROGENASE COMPLEX, MITOCHONDRIAL"/>
    <property type="match status" value="1"/>
</dbReference>
<dbReference type="InterPro" id="IPR011053">
    <property type="entry name" value="Single_hybrid_motif"/>
</dbReference>
<dbReference type="PROSITE" id="PS00189">
    <property type="entry name" value="LIPOYL"/>
    <property type="match status" value="1"/>
</dbReference>
<dbReference type="RefSeq" id="WP_184171827.1">
    <property type="nucleotide sequence ID" value="NZ_JACHMW010000001.1"/>
</dbReference>
<dbReference type="FunFam" id="3.30.559.10:FF:000007">
    <property type="entry name" value="Dihydrolipoamide acetyltransferase component of pyruvate dehydrogenase complex"/>
    <property type="match status" value="1"/>
</dbReference>